<dbReference type="Proteomes" id="UP001519311">
    <property type="component" value="Unassembled WGS sequence"/>
</dbReference>
<evidence type="ECO:0000313" key="1">
    <source>
        <dbReference type="EMBL" id="MBP2362211.1"/>
    </source>
</evidence>
<protein>
    <submittedName>
        <fullName evidence="1">Uncharacterized protein</fullName>
    </submittedName>
</protein>
<gene>
    <name evidence="1" type="ORF">JOF59_004611</name>
</gene>
<proteinExistence type="predicted"/>
<dbReference type="EMBL" id="JAGINS010000001">
    <property type="protein sequence ID" value="MBP2362211.1"/>
    <property type="molecule type" value="Genomic_DNA"/>
</dbReference>
<evidence type="ECO:0000313" key="2">
    <source>
        <dbReference type="Proteomes" id="UP001519311"/>
    </source>
</evidence>
<comment type="caution">
    <text evidence="1">The sequence shown here is derived from an EMBL/GenBank/DDBJ whole genome shotgun (WGS) entry which is preliminary data.</text>
</comment>
<name>A0ABS4VE60_9ACTN</name>
<accession>A0ABS4VE60</accession>
<dbReference type="RefSeq" id="WP_209470799.1">
    <property type="nucleotide sequence ID" value="NZ_BMWJ01000006.1"/>
</dbReference>
<sequence>MYAQQWLVTRSHIDFGRVWSSSLPVELNPLFPRVFPLAPLSALEHLSRVPSRTQHRSALPSFS</sequence>
<reference evidence="1 2" key="1">
    <citation type="submission" date="2021-03" db="EMBL/GenBank/DDBJ databases">
        <title>Sequencing the genomes of 1000 actinobacteria strains.</title>
        <authorList>
            <person name="Klenk H.-P."/>
        </authorList>
    </citation>
    <scope>NUCLEOTIDE SEQUENCE [LARGE SCALE GENOMIC DNA]</scope>
    <source>
        <strain evidence="1 2">DSM 40843</strain>
    </source>
</reference>
<keyword evidence="2" id="KW-1185">Reference proteome</keyword>
<organism evidence="1 2">
    <name type="scientific">Streptomyces clavifer</name>
    <dbReference type="NCBI Taxonomy" id="68188"/>
    <lineage>
        <taxon>Bacteria</taxon>
        <taxon>Bacillati</taxon>
        <taxon>Actinomycetota</taxon>
        <taxon>Actinomycetes</taxon>
        <taxon>Kitasatosporales</taxon>
        <taxon>Streptomycetaceae</taxon>
        <taxon>Streptomyces</taxon>
    </lineage>
</organism>